<evidence type="ECO:0000313" key="1">
    <source>
        <dbReference type="EMBL" id="ETN80289.1"/>
    </source>
</evidence>
<protein>
    <submittedName>
        <fullName evidence="1">Uncharacterized protein</fullName>
    </submittedName>
</protein>
<sequence length="67" mass="7912">MLCQRIKYTPLVDVDLLLFRRFRILEIENGRVMTQNKFPPHPSLHPRATYDLRKSRGRIGLKAAHVQ</sequence>
<dbReference type="KEGG" id="nai:NECAME_02421"/>
<proteinExistence type="predicted"/>
<dbReference type="Proteomes" id="UP000053676">
    <property type="component" value="Unassembled WGS sequence"/>
</dbReference>
<name>W2TFD7_NECAM</name>
<keyword evidence="2" id="KW-1185">Reference proteome</keyword>
<reference evidence="2" key="1">
    <citation type="journal article" date="2014" name="Nat. Genet.">
        <title>Genome of the human hookworm Necator americanus.</title>
        <authorList>
            <person name="Tang Y.T."/>
            <person name="Gao X."/>
            <person name="Rosa B.A."/>
            <person name="Abubucker S."/>
            <person name="Hallsworth-Pepin K."/>
            <person name="Martin J."/>
            <person name="Tyagi R."/>
            <person name="Heizer E."/>
            <person name="Zhang X."/>
            <person name="Bhonagiri-Palsikar V."/>
            <person name="Minx P."/>
            <person name="Warren W.C."/>
            <person name="Wang Q."/>
            <person name="Zhan B."/>
            <person name="Hotez P.J."/>
            <person name="Sternberg P.W."/>
            <person name="Dougall A."/>
            <person name="Gaze S.T."/>
            <person name="Mulvenna J."/>
            <person name="Sotillo J."/>
            <person name="Ranganathan S."/>
            <person name="Rabelo E.M."/>
            <person name="Wilson R.K."/>
            <person name="Felgner P.L."/>
            <person name="Bethony J."/>
            <person name="Hawdon J.M."/>
            <person name="Gasser R.B."/>
            <person name="Loukas A."/>
            <person name="Mitreva M."/>
        </authorList>
    </citation>
    <scope>NUCLEOTIDE SEQUENCE [LARGE SCALE GENOMIC DNA]</scope>
</reference>
<organism evidence="1 2">
    <name type="scientific">Necator americanus</name>
    <name type="common">Human hookworm</name>
    <dbReference type="NCBI Taxonomy" id="51031"/>
    <lineage>
        <taxon>Eukaryota</taxon>
        <taxon>Metazoa</taxon>
        <taxon>Ecdysozoa</taxon>
        <taxon>Nematoda</taxon>
        <taxon>Chromadorea</taxon>
        <taxon>Rhabditida</taxon>
        <taxon>Rhabditina</taxon>
        <taxon>Rhabditomorpha</taxon>
        <taxon>Strongyloidea</taxon>
        <taxon>Ancylostomatidae</taxon>
        <taxon>Bunostominae</taxon>
        <taxon>Necator</taxon>
    </lineage>
</organism>
<accession>W2TFD7</accession>
<evidence type="ECO:0000313" key="2">
    <source>
        <dbReference type="Proteomes" id="UP000053676"/>
    </source>
</evidence>
<dbReference type="EMBL" id="KI659148">
    <property type="protein sequence ID" value="ETN80289.1"/>
    <property type="molecule type" value="Genomic_DNA"/>
</dbReference>
<dbReference type="AlphaFoldDB" id="W2TFD7"/>
<gene>
    <name evidence="1" type="ORF">NECAME_02421</name>
</gene>